<organism evidence="1 2">
    <name type="scientific">Cinchona calisaya</name>
    <dbReference type="NCBI Taxonomy" id="153742"/>
    <lineage>
        <taxon>Eukaryota</taxon>
        <taxon>Viridiplantae</taxon>
        <taxon>Streptophyta</taxon>
        <taxon>Embryophyta</taxon>
        <taxon>Tracheophyta</taxon>
        <taxon>Spermatophyta</taxon>
        <taxon>Magnoliopsida</taxon>
        <taxon>eudicotyledons</taxon>
        <taxon>Gunneridae</taxon>
        <taxon>Pentapetalae</taxon>
        <taxon>asterids</taxon>
        <taxon>lamiids</taxon>
        <taxon>Gentianales</taxon>
        <taxon>Rubiaceae</taxon>
        <taxon>Cinchonoideae</taxon>
        <taxon>Cinchoneae</taxon>
        <taxon>Cinchona</taxon>
    </lineage>
</organism>
<proteinExistence type="predicted"/>
<comment type="caution">
    <text evidence="1">The sequence shown here is derived from an EMBL/GenBank/DDBJ whole genome shotgun (WGS) entry which is preliminary data.</text>
</comment>
<protein>
    <submittedName>
        <fullName evidence="1">Uncharacterized protein</fullName>
    </submittedName>
</protein>
<sequence length="186" mass="19859">MDENFQARVLRSSYTEMQRFATDDSPNTHLVENIEDDGVETSFQQAHSATKDAATSSHMVDAATAVRDLDDETAALELDAFVAAAPSDYTVGDAAAGKAITKAAAAPERTTYAAVHDLVEDDNRIRELTIDTIVCSAVVREIGVDVARACTIDVASAQENIIDLGATQGFDIDAPSPREATRDVII</sequence>
<dbReference type="Proteomes" id="UP001630127">
    <property type="component" value="Unassembled WGS sequence"/>
</dbReference>
<dbReference type="EMBL" id="JBJUIK010000006">
    <property type="protein sequence ID" value="KAL3524741.1"/>
    <property type="molecule type" value="Genomic_DNA"/>
</dbReference>
<dbReference type="AlphaFoldDB" id="A0ABD3A1B1"/>
<evidence type="ECO:0000313" key="1">
    <source>
        <dbReference type="EMBL" id="KAL3524741.1"/>
    </source>
</evidence>
<keyword evidence="2" id="KW-1185">Reference proteome</keyword>
<reference evidence="1 2" key="1">
    <citation type="submission" date="2024-11" db="EMBL/GenBank/DDBJ databases">
        <title>A near-complete genome assembly of Cinchona calisaya.</title>
        <authorList>
            <person name="Lian D.C."/>
            <person name="Zhao X.W."/>
            <person name="Wei L."/>
        </authorList>
    </citation>
    <scope>NUCLEOTIDE SEQUENCE [LARGE SCALE GENOMIC DNA]</scope>
    <source>
        <tissue evidence="1">Nenye</tissue>
    </source>
</reference>
<accession>A0ABD3A1B1</accession>
<name>A0ABD3A1B1_9GENT</name>
<evidence type="ECO:0000313" key="2">
    <source>
        <dbReference type="Proteomes" id="UP001630127"/>
    </source>
</evidence>
<gene>
    <name evidence="1" type="ORF">ACH5RR_013113</name>
</gene>